<dbReference type="VEuPathDB" id="FungiDB:CAGL0J05698g"/>
<evidence type="ECO:0000256" key="4">
    <source>
        <dbReference type="PIRNR" id="PIRNR000777"/>
    </source>
</evidence>
<dbReference type="PIRSF" id="PIRSF000777">
    <property type="entry name" value="RNA_polIII_C31"/>
    <property type="match status" value="1"/>
</dbReference>
<feature type="region of interest" description="Disordered" evidence="5">
    <location>
        <begin position="176"/>
        <end position="234"/>
    </location>
</feature>
<reference evidence="7 8" key="1">
    <citation type="journal article" date="2004" name="Nature">
        <title>Genome evolution in yeasts.</title>
        <authorList>
            <consortium name="Genolevures"/>
            <person name="Dujon B."/>
            <person name="Sherman D."/>
            <person name="Fischer G."/>
            <person name="Durrens P."/>
            <person name="Casaregola S."/>
            <person name="Lafontaine I."/>
            <person name="de Montigny J."/>
            <person name="Marck C."/>
            <person name="Neuveglise C."/>
            <person name="Talla E."/>
            <person name="Goffard N."/>
            <person name="Frangeul L."/>
            <person name="Aigle M."/>
            <person name="Anthouard V."/>
            <person name="Babour A."/>
            <person name="Barbe V."/>
            <person name="Barnay S."/>
            <person name="Blanchin S."/>
            <person name="Beckerich J.M."/>
            <person name="Beyne E."/>
            <person name="Bleykasten C."/>
            <person name="Boisrame A."/>
            <person name="Boyer J."/>
            <person name="Cattolico L."/>
            <person name="Confanioleri F."/>
            <person name="de Daruvar A."/>
            <person name="Despons L."/>
            <person name="Fabre E."/>
            <person name="Fairhead C."/>
            <person name="Ferry-Dumazet H."/>
            <person name="Groppi A."/>
            <person name="Hantraye F."/>
            <person name="Hennequin C."/>
            <person name="Jauniaux N."/>
            <person name="Joyet P."/>
            <person name="Kachouri R."/>
            <person name="Kerrest A."/>
            <person name="Koszul R."/>
            <person name="Lemaire M."/>
            <person name="Lesur I."/>
            <person name="Ma L."/>
            <person name="Muller H."/>
            <person name="Nicaud J.M."/>
            <person name="Nikolski M."/>
            <person name="Oztas S."/>
            <person name="Ozier-Kalogeropoulos O."/>
            <person name="Pellenz S."/>
            <person name="Potier S."/>
            <person name="Richard G.F."/>
            <person name="Straub M.L."/>
            <person name="Suleau A."/>
            <person name="Swennene D."/>
            <person name="Tekaia F."/>
            <person name="Wesolowski-Louvel M."/>
            <person name="Westhof E."/>
            <person name="Wirth B."/>
            <person name="Zeniou-Meyer M."/>
            <person name="Zivanovic I."/>
            <person name="Bolotin-Fukuhara M."/>
            <person name="Thierry A."/>
            <person name="Bouchier C."/>
            <person name="Caudron B."/>
            <person name="Scarpelli C."/>
            <person name="Gaillardin C."/>
            <person name="Weissenbach J."/>
            <person name="Wincker P."/>
            <person name="Souciet J.L."/>
        </authorList>
    </citation>
    <scope>NUCLEOTIDE SEQUENCE [LARGE SCALE GENOMIC DNA]</scope>
    <source>
        <strain evidence="8">ATCC 2001 / BCRC 20586 / JCM 3761 / NBRC 0622 / NRRL Y-65 / CBS 138</strain>
    </source>
</reference>
<name>Q6FP91_CANGA</name>
<dbReference type="GO" id="GO:0003899">
    <property type="term" value="F:DNA-directed RNA polymerase activity"/>
    <property type="evidence" value="ECO:0007669"/>
    <property type="project" value="EnsemblFungi"/>
</dbReference>
<dbReference type="GO" id="GO:0006386">
    <property type="term" value="P:termination of RNA polymerase III transcription"/>
    <property type="evidence" value="ECO:0007669"/>
    <property type="project" value="EnsemblFungi"/>
</dbReference>
<proteinExistence type="inferred from homology"/>
<feature type="compositionally biased region" description="Acidic residues" evidence="5">
    <location>
        <begin position="218"/>
        <end position="234"/>
    </location>
</feature>
<dbReference type="KEGG" id="cgr:2889802"/>
<dbReference type="CGD" id="CAL0132874">
    <property type="gene designation" value="CAGL0J05698g"/>
</dbReference>
<dbReference type="FunCoup" id="Q6FP91">
    <property type="interactions" value="95"/>
</dbReference>
<comment type="subunit">
    <text evidence="4">Component of the RNA polymerase III (Pol III) complex.</text>
</comment>
<organism evidence="7 8">
    <name type="scientific">Candida glabrata (strain ATCC 2001 / BCRC 20586 / JCM 3761 / NBRC 0622 / NRRL Y-65 / CBS 138)</name>
    <name type="common">Yeast</name>
    <name type="synonym">Nakaseomyces glabratus</name>
    <dbReference type="NCBI Taxonomy" id="284593"/>
    <lineage>
        <taxon>Eukaryota</taxon>
        <taxon>Fungi</taxon>
        <taxon>Dikarya</taxon>
        <taxon>Ascomycota</taxon>
        <taxon>Saccharomycotina</taxon>
        <taxon>Saccharomycetes</taxon>
        <taxon>Saccharomycetales</taxon>
        <taxon>Saccharomycetaceae</taxon>
        <taxon>Nakaseomyces</taxon>
    </lineage>
</organism>
<evidence type="ECO:0000313" key="8">
    <source>
        <dbReference type="Proteomes" id="UP000002428"/>
    </source>
</evidence>
<dbReference type="eggNOG" id="ENOG502RZ0V">
    <property type="taxonomic scope" value="Eukaryota"/>
</dbReference>
<dbReference type="PANTHER" id="PTHR15367:SF2">
    <property type="entry name" value="DNA-DIRECTED RNA POLYMERASE III SUBUNIT"/>
    <property type="match status" value="1"/>
</dbReference>
<feature type="compositionally biased region" description="Acidic residues" evidence="5">
    <location>
        <begin position="190"/>
        <end position="209"/>
    </location>
</feature>
<dbReference type="EMBL" id="CR380956">
    <property type="protein sequence ID" value="CAG60904.1"/>
    <property type="molecule type" value="Genomic_DNA"/>
</dbReference>
<gene>
    <name evidence="6 7" type="ordered locus">CAGL0J05698g</name>
</gene>
<dbReference type="AlphaFoldDB" id="Q6FP91"/>
<accession>Q6FP91</accession>
<dbReference type="GO" id="GO:0005666">
    <property type="term" value="C:RNA polymerase III complex"/>
    <property type="evidence" value="ECO:0007669"/>
    <property type="project" value="UniProtKB-UniRule"/>
</dbReference>
<evidence type="ECO:0000313" key="6">
    <source>
        <dbReference type="CGD" id="CAL0132874"/>
    </source>
</evidence>
<keyword evidence="3 4" id="KW-0539">Nucleus</keyword>
<evidence type="ECO:0000313" key="7">
    <source>
        <dbReference type="EMBL" id="CAG60904.1"/>
    </source>
</evidence>
<evidence type="ECO:0000256" key="2">
    <source>
        <dbReference type="ARBA" id="ARBA00008352"/>
    </source>
</evidence>
<dbReference type="GO" id="GO:0042797">
    <property type="term" value="P:tRNA transcription by RNA polymerase III"/>
    <property type="evidence" value="ECO:0007669"/>
    <property type="project" value="EnsemblFungi"/>
</dbReference>
<dbReference type="GO" id="GO:0006384">
    <property type="term" value="P:transcription initiation at RNA polymerase III promoter"/>
    <property type="evidence" value="ECO:0007669"/>
    <property type="project" value="EnsemblFungi"/>
</dbReference>
<dbReference type="InterPro" id="IPR024661">
    <property type="entry name" value="RNA_pol_III_Rpc31"/>
</dbReference>
<sequence>MSGRRGAGSGGGARSLPFGLGYQDIGPNNIAEFPSLSLPVNGNVSSRDRSIALKYINFNAALRESPFFTGTLEAAEEGDNKNKKKGKRELVNNEGPSDGIARYSDKYLKKRKLGVSIDEHPFHLELFPKDLYAVMGINKKKLMTLSKFNNEDDIFTGSEQDEALGLSMLEKYKELAEEVDEEDENKKEEDGTEEPVDDEFDDEDDDDDYNAEKYFSGGDDDDIGEDDYGDEPAF</sequence>
<dbReference type="Pfam" id="PF11705">
    <property type="entry name" value="RNA_pol_3_Rpc31"/>
    <property type="match status" value="1"/>
</dbReference>
<dbReference type="PANTHER" id="PTHR15367">
    <property type="entry name" value="DNA-DIRECTED RNA POLYMERASE III"/>
    <property type="match status" value="1"/>
</dbReference>
<protein>
    <recommendedName>
        <fullName evidence="4">DNA-directed RNA polymerase III subunit</fullName>
    </recommendedName>
</protein>
<evidence type="ECO:0000256" key="5">
    <source>
        <dbReference type="SAM" id="MobiDB-lite"/>
    </source>
</evidence>
<dbReference type="InParanoid" id="Q6FP91"/>
<dbReference type="STRING" id="284593.Q6FP91"/>
<dbReference type="Proteomes" id="UP000002428">
    <property type="component" value="Chromosome J"/>
</dbReference>
<evidence type="ECO:0000256" key="1">
    <source>
        <dbReference type="ARBA" id="ARBA00004123"/>
    </source>
</evidence>
<comment type="similarity">
    <text evidence="2 4">Belongs to the eukaryotic RPC7 RNA polymerase subunit family.</text>
</comment>
<dbReference type="HOGENOM" id="CLU_072641_2_0_1"/>
<comment type="function">
    <text evidence="4">DNA-dependent RNA polymerase catalyzes the transcription of DNA into RNA using the four ribonucleoside triphosphates as substrates. Specific peripheric component of RNA polymerase III which synthesizes small RNAs, such as 5S rRNA and tRNAs.</text>
</comment>
<evidence type="ECO:0000256" key="3">
    <source>
        <dbReference type="ARBA" id="ARBA00023242"/>
    </source>
</evidence>
<dbReference type="OMA" id="ADPYENT"/>
<keyword evidence="8" id="KW-1185">Reference proteome</keyword>
<feature type="region of interest" description="Disordered" evidence="5">
    <location>
        <begin position="77"/>
        <end position="97"/>
    </location>
</feature>
<comment type="subcellular location">
    <subcellularLocation>
        <location evidence="1 4">Nucleus</location>
    </subcellularLocation>
</comment>